<dbReference type="PROSITE" id="PS51720">
    <property type="entry name" value="G_AIG1"/>
    <property type="match status" value="1"/>
</dbReference>
<organism evidence="6 7">
    <name type="scientific">Rousettus aegyptiacus</name>
    <name type="common">Egyptian fruit bat</name>
    <name type="synonym">Pteropus aegyptiacus</name>
    <dbReference type="NCBI Taxonomy" id="9407"/>
    <lineage>
        <taxon>Eukaryota</taxon>
        <taxon>Metazoa</taxon>
        <taxon>Chordata</taxon>
        <taxon>Craniata</taxon>
        <taxon>Vertebrata</taxon>
        <taxon>Euteleostomi</taxon>
        <taxon>Mammalia</taxon>
        <taxon>Eutheria</taxon>
        <taxon>Laurasiatheria</taxon>
        <taxon>Chiroptera</taxon>
        <taxon>Yinpterochiroptera</taxon>
        <taxon>Pteropodoidea</taxon>
        <taxon>Pteropodidae</taxon>
        <taxon>Rousettinae</taxon>
        <taxon>Rousettus</taxon>
    </lineage>
</organism>
<comment type="similarity">
    <text evidence="1">Belongs to the TRAFAC class TrmE-Era-EngA-EngB-Septin-like GTPase superfamily. AIG1/Toc34/Toc159-like paraseptin GTPase family. IAN subfamily.</text>
</comment>
<protein>
    <recommendedName>
        <fullName evidence="5">AIG1-type G domain-containing protein</fullName>
    </recommendedName>
</protein>
<dbReference type="FunFam" id="3.40.50.300:FF:000366">
    <property type="entry name" value="GTPase, IMAP family member 2"/>
    <property type="match status" value="1"/>
</dbReference>
<dbReference type="EMBL" id="JACASE010000013">
    <property type="protein sequence ID" value="KAF6418423.1"/>
    <property type="molecule type" value="Genomic_DNA"/>
</dbReference>
<dbReference type="Pfam" id="PF04548">
    <property type="entry name" value="AIG1"/>
    <property type="match status" value="1"/>
</dbReference>
<accession>A0A7J8D5N3</accession>
<evidence type="ECO:0000256" key="4">
    <source>
        <dbReference type="SAM" id="Coils"/>
    </source>
</evidence>
<dbReference type="InterPro" id="IPR006703">
    <property type="entry name" value="G_AIG1"/>
</dbReference>
<evidence type="ECO:0000256" key="3">
    <source>
        <dbReference type="ARBA" id="ARBA00023134"/>
    </source>
</evidence>
<name>A0A7J8D5N3_ROUAE</name>
<reference evidence="6 7" key="1">
    <citation type="journal article" date="2020" name="Nature">
        <title>Six reference-quality genomes reveal evolution of bat adaptations.</title>
        <authorList>
            <person name="Jebb D."/>
            <person name="Huang Z."/>
            <person name="Pippel M."/>
            <person name="Hughes G.M."/>
            <person name="Lavrichenko K."/>
            <person name="Devanna P."/>
            <person name="Winkler S."/>
            <person name="Jermiin L.S."/>
            <person name="Skirmuntt E.C."/>
            <person name="Katzourakis A."/>
            <person name="Burkitt-Gray L."/>
            <person name="Ray D.A."/>
            <person name="Sullivan K.A.M."/>
            <person name="Roscito J.G."/>
            <person name="Kirilenko B.M."/>
            <person name="Davalos L.M."/>
            <person name="Corthals A.P."/>
            <person name="Power M.L."/>
            <person name="Jones G."/>
            <person name="Ransome R.D."/>
            <person name="Dechmann D.K.N."/>
            <person name="Locatelli A.G."/>
            <person name="Puechmaille S.J."/>
            <person name="Fedrigo O."/>
            <person name="Jarvis E.D."/>
            <person name="Hiller M."/>
            <person name="Vernes S.C."/>
            <person name="Myers E.W."/>
            <person name="Teeling E.C."/>
        </authorList>
    </citation>
    <scope>NUCLEOTIDE SEQUENCE [LARGE SCALE GENOMIC DNA]</scope>
    <source>
        <strain evidence="6">MRouAeg1</strain>
        <tissue evidence="6">Muscle</tissue>
    </source>
</reference>
<dbReference type="PANTHER" id="PTHR10903">
    <property type="entry name" value="GTPASE, IMAP FAMILY MEMBER-RELATED"/>
    <property type="match status" value="1"/>
</dbReference>
<feature type="domain" description="AIG1-type G" evidence="5">
    <location>
        <begin position="25"/>
        <end position="229"/>
    </location>
</feature>
<evidence type="ECO:0000256" key="1">
    <source>
        <dbReference type="ARBA" id="ARBA00008535"/>
    </source>
</evidence>
<feature type="coiled-coil region" evidence="4">
    <location>
        <begin position="225"/>
        <end position="286"/>
    </location>
</feature>
<evidence type="ECO:0000256" key="2">
    <source>
        <dbReference type="ARBA" id="ARBA00022741"/>
    </source>
</evidence>
<gene>
    <name evidence="6" type="ORF">HJG63_005604</name>
</gene>
<comment type="caution">
    <text evidence="6">The sequence shown here is derived from an EMBL/GenBank/DDBJ whole genome shotgun (WGS) entry which is preliminary data.</text>
</comment>
<evidence type="ECO:0000259" key="5">
    <source>
        <dbReference type="PROSITE" id="PS51720"/>
    </source>
</evidence>
<evidence type="ECO:0000313" key="7">
    <source>
        <dbReference type="Proteomes" id="UP000593571"/>
    </source>
</evidence>
<keyword evidence="3" id="KW-0342">GTP-binding</keyword>
<dbReference type="CDD" id="cd01852">
    <property type="entry name" value="AIG1"/>
    <property type="match status" value="1"/>
</dbReference>
<dbReference type="AlphaFoldDB" id="A0A7J8D5N3"/>
<dbReference type="OrthoDB" id="8954335at2759"/>
<dbReference type="InterPro" id="IPR045058">
    <property type="entry name" value="GIMA/IAN/Toc"/>
</dbReference>
<sequence length="311" mass="34945">MGQAGAKASETEILWGTGPGAGCQDNMLRIVLVGKTGHGKSATANTILGREAFDSRVAPQAVTKTCQKASRDWNRRKLLVVDTPGLFDTKETLKTTCKEISHCVMASCPGPHAIVLVLRLGRYTEEEQKTVALLKAVFGKSAMKHMMVLFTCKEELPGGRLREFMEDAGVELQSILAECGGRCCAFSNTGKPGSPERDAQVQELVGLIDQMVQGNDGAHFSDAIYKDAEEKLKRQAEQLKKIYADQLEKQIKLVEGMRHKTQQEKEKEIKRLKIAYEERIKNIREEAEKNVFESLFNYMKNIILKIWHRFW</sequence>
<evidence type="ECO:0000313" key="6">
    <source>
        <dbReference type="EMBL" id="KAF6418423.1"/>
    </source>
</evidence>
<keyword evidence="2" id="KW-0547">Nucleotide-binding</keyword>
<dbReference type="InterPro" id="IPR027417">
    <property type="entry name" value="P-loop_NTPase"/>
</dbReference>
<dbReference type="GO" id="GO:0005525">
    <property type="term" value="F:GTP binding"/>
    <property type="evidence" value="ECO:0007669"/>
    <property type="project" value="UniProtKB-KW"/>
</dbReference>
<keyword evidence="4" id="KW-0175">Coiled coil</keyword>
<dbReference type="Proteomes" id="UP000593571">
    <property type="component" value="Unassembled WGS sequence"/>
</dbReference>
<dbReference type="Gene3D" id="3.40.50.300">
    <property type="entry name" value="P-loop containing nucleotide triphosphate hydrolases"/>
    <property type="match status" value="1"/>
</dbReference>
<dbReference type="PANTHER" id="PTHR10903:SF170">
    <property type="entry name" value="GTPASE IMAP FAMILY MEMBER 7"/>
    <property type="match status" value="1"/>
</dbReference>
<proteinExistence type="inferred from homology"/>
<dbReference type="SUPFAM" id="SSF52540">
    <property type="entry name" value="P-loop containing nucleoside triphosphate hydrolases"/>
    <property type="match status" value="1"/>
</dbReference>
<keyword evidence="7" id="KW-1185">Reference proteome</keyword>